<dbReference type="EMBL" id="MPGH01000060">
    <property type="protein sequence ID" value="OLN92294.1"/>
    <property type="molecule type" value="Genomic_DNA"/>
</dbReference>
<evidence type="ECO:0000256" key="1">
    <source>
        <dbReference type="PROSITE-ProRule" id="PRU00339"/>
    </source>
</evidence>
<dbReference type="PROSITE" id="PS50005">
    <property type="entry name" value="TPR"/>
    <property type="match status" value="3"/>
</dbReference>
<gene>
    <name evidence="2" type="ORF">CCHL11_01357</name>
</gene>
<dbReference type="InterPro" id="IPR011990">
    <property type="entry name" value="TPR-like_helical_dom_sf"/>
</dbReference>
<dbReference type="Gene3D" id="3.40.50.300">
    <property type="entry name" value="P-loop containing nucleotide triphosphate hydrolases"/>
    <property type="match status" value="1"/>
</dbReference>
<dbReference type="Pfam" id="PF13424">
    <property type="entry name" value="TPR_12"/>
    <property type="match status" value="3"/>
</dbReference>
<dbReference type="GO" id="GO:0003824">
    <property type="term" value="F:catalytic activity"/>
    <property type="evidence" value="ECO:0007669"/>
    <property type="project" value="InterPro"/>
</dbReference>
<dbReference type="InterPro" id="IPR035994">
    <property type="entry name" value="Nucleoside_phosphorylase_sf"/>
</dbReference>
<accession>A0A1Q8RYW9</accession>
<dbReference type="InterPro" id="IPR053137">
    <property type="entry name" value="NLR-like"/>
</dbReference>
<proteinExistence type="predicted"/>
<organism evidence="2 3">
    <name type="scientific">Colletotrichum chlorophyti</name>
    <dbReference type="NCBI Taxonomy" id="708187"/>
    <lineage>
        <taxon>Eukaryota</taxon>
        <taxon>Fungi</taxon>
        <taxon>Dikarya</taxon>
        <taxon>Ascomycota</taxon>
        <taxon>Pezizomycotina</taxon>
        <taxon>Sordariomycetes</taxon>
        <taxon>Hypocreomycetidae</taxon>
        <taxon>Glomerellales</taxon>
        <taxon>Glomerellaceae</taxon>
        <taxon>Colletotrichum</taxon>
    </lineage>
</organism>
<dbReference type="SUPFAM" id="SSF52540">
    <property type="entry name" value="P-loop containing nucleoside triphosphate hydrolases"/>
    <property type="match status" value="1"/>
</dbReference>
<dbReference type="AlphaFoldDB" id="A0A1Q8RYW9"/>
<keyword evidence="3" id="KW-1185">Reference proteome</keyword>
<dbReference type="Proteomes" id="UP000186583">
    <property type="component" value="Unassembled WGS sequence"/>
</dbReference>
<dbReference type="PANTHER" id="PTHR46082:SF6">
    <property type="entry name" value="AAA+ ATPASE DOMAIN-CONTAINING PROTEIN-RELATED"/>
    <property type="match status" value="1"/>
</dbReference>
<sequence>MEAAGAIADFPCLVVRGISDYCDSHKNDQWHGYAAAVAAAYARQLFFYMPIDELQRPPVNGTQPSSASFTLPFNLPGVQGVNYFVARREELGRMHEALKWTGERRITVLHGLGGMGKTQTTIAYAKQHRNDYTAVLWLDARDMTALKQSFQQVAQRIMTESTPAAFIQNAITSKDLDEIVEAVKRWLDDPANSRWLVIYDNYDDVRFRKRDSPENITRDEGNNPDAHVTGSKAYDIRRYLPGTEHGAIIITTRSSSVRLGHSIQLGKLCDTKDGLAILASTSSRSNLDKDPAAILLAQKLDGLPLALATAGAYLNQVSTSCEEYIQMYDKSWLRLQEETPDLLDYDRALYSTWDISLQHIHLQNQSAAELLRIWAYFDNYDLWYELLQNGRSSAPHWLQEITEDKISFDAAMRVICEHGLAEPNVLVPEPGSSSEGYSMHGCVHSWTMHVLNAEGRLKEAEAMYDRALQGCEKALGPDHTSTLATANNLGLLYREQSRFQEAETMLGRALQGKEKALGPDHTSTLDTVNNLGLLYKSQGRLKEAEAMYEQALQGYEKTWGPDHTSILNTANNLGNLYSDQGRLQEAEAMYERALQGYAKTWGPDHTSILVIPNNLGLVYRDQGRFEEAEAMLRRALYGYKKALGPDHTSTLHTANNLGLFYKTQGRFEEAEAMFERALHGFEKAL</sequence>
<dbReference type="PRINTS" id="PR00381">
    <property type="entry name" value="KINESINLIGHT"/>
</dbReference>
<reference evidence="2 3" key="1">
    <citation type="submission" date="2016-11" db="EMBL/GenBank/DDBJ databases">
        <title>Draft Genome Assembly of Colletotrichum chlorophyti a pathogen of herbaceous plants.</title>
        <authorList>
            <person name="Gan P."/>
            <person name="Narusaka M."/>
            <person name="Tsushima A."/>
            <person name="Narusaka Y."/>
            <person name="Takano Y."/>
            <person name="Shirasu K."/>
        </authorList>
    </citation>
    <scope>NUCLEOTIDE SEQUENCE [LARGE SCALE GENOMIC DNA]</scope>
    <source>
        <strain evidence="2 3">NTL11</strain>
    </source>
</reference>
<dbReference type="GO" id="GO:0009116">
    <property type="term" value="P:nucleoside metabolic process"/>
    <property type="evidence" value="ECO:0007669"/>
    <property type="project" value="InterPro"/>
</dbReference>
<feature type="repeat" description="TPR" evidence="1">
    <location>
        <begin position="651"/>
        <end position="684"/>
    </location>
</feature>
<feature type="repeat" description="TPR" evidence="1">
    <location>
        <begin position="567"/>
        <end position="600"/>
    </location>
</feature>
<protein>
    <submittedName>
        <fullName evidence="2">Kinesin light chain 1</fullName>
    </submittedName>
</protein>
<dbReference type="InterPro" id="IPR027417">
    <property type="entry name" value="P-loop_NTPase"/>
</dbReference>
<comment type="caution">
    <text evidence="2">The sequence shown here is derived from an EMBL/GenBank/DDBJ whole genome shotgun (WGS) entry which is preliminary data.</text>
</comment>
<evidence type="ECO:0000313" key="3">
    <source>
        <dbReference type="Proteomes" id="UP000186583"/>
    </source>
</evidence>
<name>A0A1Q8RYW9_9PEZI</name>
<dbReference type="STRING" id="708187.A0A1Q8RYW9"/>
<dbReference type="InterPro" id="IPR019734">
    <property type="entry name" value="TPR_rpt"/>
</dbReference>
<dbReference type="SUPFAM" id="SSF53167">
    <property type="entry name" value="Purine and uridine phosphorylases"/>
    <property type="match status" value="1"/>
</dbReference>
<dbReference type="SUPFAM" id="SSF48452">
    <property type="entry name" value="TPR-like"/>
    <property type="match status" value="2"/>
</dbReference>
<dbReference type="SMART" id="SM00028">
    <property type="entry name" value="TPR"/>
    <property type="match status" value="5"/>
</dbReference>
<dbReference type="OrthoDB" id="427518at2759"/>
<dbReference type="Gene3D" id="1.25.40.10">
    <property type="entry name" value="Tetratricopeptide repeat domain"/>
    <property type="match status" value="2"/>
</dbReference>
<evidence type="ECO:0000313" key="2">
    <source>
        <dbReference type="EMBL" id="OLN92294.1"/>
    </source>
</evidence>
<keyword evidence="1" id="KW-0802">TPR repeat</keyword>
<feature type="repeat" description="TPR" evidence="1">
    <location>
        <begin position="525"/>
        <end position="558"/>
    </location>
</feature>
<dbReference type="Gene3D" id="3.40.50.1580">
    <property type="entry name" value="Nucleoside phosphorylase domain"/>
    <property type="match status" value="1"/>
</dbReference>
<dbReference type="PANTHER" id="PTHR46082">
    <property type="entry name" value="ATP/GTP-BINDING PROTEIN-RELATED"/>
    <property type="match status" value="1"/>
</dbReference>